<protein>
    <submittedName>
        <fullName evidence="2">PorT family protein</fullName>
    </submittedName>
</protein>
<gene>
    <name evidence="2" type="ORF">GXP67_10400</name>
</gene>
<dbReference type="KEGG" id="rhoz:GXP67_10400"/>
<dbReference type="Proteomes" id="UP000480178">
    <property type="component" value="Chromosome"/>
</dbReference>
<evidence type="ECO:0000313" key="2">
    <source>
        <dbReference type="EMBL" id="QHT67027.1"/>
    </source>
</evidence>
<evidence type="ECO:0000259" key="1">
    <source>
        <dbReference type="Pfam" id="PF13568"/>
    </source>
</evidence>
<keyword evidence="3" id="KW-1185">Reference proteome</keyword>
<dbReference type="EMBL" id="CP048222">
    <property type="protein sequence ID" value="QHT67027.1"/>
    <property type="molecule type" value="Genomic_DNA"/>
</dbReference>
<dbReference type="RefSeq" id="WP_162443071.1">
    <property type="nucleotide sequence ID" value="NZ_CP048222.1"/>
</dbReference>
<dbReference type="InterPro" id="IPR025665">
    <property type="entry name" value="Beta-barrel_OMP_2"/>
</dbReference>
<dbReference type="AlphaFoldDB" id="A0A6C0GGE5"/>
<dbReference type="Pfam" id="PF13568">
    <property type="entry name" value="OMP_b-brl_2"/>
    <property type="match status" value="1"/>
</dbReference>
<reference evidence="2 3" key="1">
    <citation type="submission" date="2020-01" db="EMBL/GenBank/DDBJ databases">
        <authorList>
            <person name="Kim M.K."/>
        </authorList>
    </citation>
    <scope>NUCLEOTIDE SEQUENCE [LARGE SCALE GENOMIC DNA]</scope>
    <source>
        <strain evidence="2 3">172606-1</strain>
    </source>
</reference>
<evidence type="ECO:0000313" key="3">
    <source>
        <dbReference type="Proteomes" id="UP000480178"/>
    </source>
</evidence>
<organism evidence="2 3">
    <name type="scientific">Rhodocytophaga rosea</name>
    <dbReference type="NCBI Taxonomy" id="2704465"/>
    <lineage>
        <taxon>Bacteria</taxon>
        <taxon>Pseudomonadati</taxon>
        <taxon>Bacteroidota</taxon>
        <taxon>Cytophagia</taxon>
        <taxon>Cytophagales</taxon>
        <taxon>Rhodocytophagaceae</taxon>
        <taxon>Rhodocytophaga</taxon>
    </lineage>
</organism>
<proteinExistence type="predicted"/>
<feature type="domain" description="Outer membrane protein beta-barrel" evidence="1">
    <location>
        <begin position="20"/>
        <end position="227"/>
    </location>
</feature>
<accession>A0A6C0GGE5</accession>
<name>A0A6C0GGE5_9BACT</name>
<sequence>MKNFTLLVLFLLVGGTLLKAQVRLHVGATSAFNSTFVLDKGLTDDPRYNAEMTYKWSPVGIAFGTDFTNGFGLQLESILSKQGQIYQIVDIAQQQIGERKIDLEYIHLPLLLNFMGNSASRTSFNFAFGPQLSILTQGQEIYQQYKQGTLKLPEGGQVPQGATDNGNGTYTAPPSTTVLASSDASAAIKQFKDKDLQLAIGFGLNIDIGSHLYLSTNVRGNYGFTDMRNEDLINSIKQNSPNDVLKDLFGRRANMLVGVQLGLHYMFGGNRTAIRSLGPLGN</sequence>